<evidence type="ECO:0000313" key="3">
    <source>
        <dbReference type="EMBL" id="GJE01225.1"/>
    </source>
</evidence>
<dbReference type="EMBL" id="BPQQ01000035">
    <property type="protein sequence ID" value="GJE01225.1"/>
    <property type="molecule type" value="Genomic_DNA"/>
</dbReference>
<name>A0ABQ4SFE3_9HYPH</name>
<feature type="region of interest" description="Disordered" evidence="1">
    <location>
        <begin position="32"/>
        <end position="51"/>
    </location>
</feature>
<dbReference type="Pfam" id="PF13276">
    <property type="entry name" value="HTH_21"/>
    <property type="match status" value="1"/>
</dbReference>
<protein>
    <recommendedName>
        <fullName evidence="2">HTH-like domain-containing protein</fullName>
    </recommendedName>
</protein>
<reference evidence="3" key="2">
    <citation type="submission" date="2021-08" db="EMBL/GenBank/DDBJ databases">
        <authorList>
            <person name="Tani A."/>
            <person name="Ola A."/>
            <person name="Ogura Y."/>
            <person name="Katsura K."/>
            <person name="Hayashi T."/>
        </authorList>
    </citation>
    <scope>NUCLEOTIDE SEQUENCE</scope>
    <source>
        <strain evidence="3">DSM 17168</strain>
    </source>
</reference>
<evidence type="ECO:0000259" key="2">
    <source>
        <dbReference type="Pfam" id="PF13276"/>
    </source>
</evidence>
<keyword evidence="4" id="KW-1185">Reference proteome</keyword>
<evidence type="ECO:0000256" key="1">
    <source>
        <dbReference type="SAM" id="MobiDB-lite"/>
    </source>
</evidence>
<sequence>MSRAVSPSSGTVYGLARVCRIWGVSRATVHRHLSPARPEPSRRPGPVGPMPDAALLEATRATLTGSPFHGEGHRKVWARLRHKGVRTSKRRVLRLMRDHDLLAPSRVGAPRGLLPCVERCCPRARQARRSETVSTVRTCSMQAHRRAGLRRILVPPPAGSACRA</sequence>
<proteinExistence type="predicted"/>
<organism evidence="3 4">
    <name type="scientific">Methylobacterium isbiliense</name>
    <dbReference type="NCBI Taxonomy" id="315478"/>
    <lineage>
        <taxon>Bacteria</taxon>
        <taxon>Pseudomonadati</taxon>
        <taxon>Pseudomonadota</taxon>
        <taxon>Alphaproteobacteria</taxon>
        <taxon>Hyphomicrobiales</taxon>
        <taxon>Methylobacteriaceae</taxon>
        <taxon>Methylobacterium</taxon>
    </lineage>
</organism>
<feature type="domain" description="HTH-like" evidence="2">
    <location>
        <begin position="72"/>
        <end position="106"/>
    </location>
</feature>
<comment type="caution">
    <text evidence="3">The sequence shown here is derived from an EMBL/GenBank/DDBJ whole genome shotgun (WGS) entry which is preliminary data.</text>
</comment>
<gene>
    <name evidence="3" type="ORF">GMJLKIPL_3154</name>
</gene>
<accession>A0ABQ4SFE3</accession>
<reference evidence="3" key="1">
    <citation type="journal article" date="2021" name="Front. Microbiol.">
        <title>Comprehensive Comparative Genomics and Phenotyping of Methylobacterium Species.</title>
        <authorList>
            <person name="Alessa O."/>
            <person name="Ogura Y."/>
            <person name="Fujitani Y."/>
            <person name="Takami H."/>
            <person name="Hayashi T."/>
            <person name="Sahin N."/>
            <person name="Tani A."/>
        </authorList>
    </citation>
    <scope>NUCLEOTIDE SEQUENCE</scope>
    <source>
        <strain evidence="3">DSM 17168</strain>
    </source>
</reference>
<evidence type="ECO:0000313" key="4">
    <source>
        <dbReference type="Proteomes" id="UP001055153"/>
    </source>
</evidence>
<dbReference type="Proteomes" id="UP001055153">
    <property type="component" value="Unassembled WGS sequence"/>
</dbReference>
<dbReference type="InterPro" id="IPR025948">
    <property type="entry name" value="HTH-like_dom"/>
</dbReference>